<accession>X8AG34</accession>
<evidence type="ECO:0000313" key="1">
    <source>
        <dbReference type="EMBL" id="EUA30529.1"/>
    </source>
</evidence>
<comment type="caution">
    <text evidence="1">The sequence shown here is derived from an EMBL/GenBank/DDBJ whole genome shotgun (WGS) entry which is preliminary data.</text>
</comment>
<organism evidence="1">
    <name type="scientific">Mycobacterium xenopi 4042</name>
    <dbReference type="NCBI Taxonomy" id="1299334"/>
    <lineage>
        <taxon>Bacteria</taxon>
        <taxon>Bacillati</taxon>
        <taxon>Actinomycetota</taxon>
        <taxon>Actinomycetes</taxon>
        <taxon>Mycobacteriales</taxon>
        <taxon>Mycobacteriaceae</taxon>
        <taxon>Mycobacterium</taxon>
    </lineage>
</organism>
<dbReference type="AlphaFoldDB" id="X8AG34"/>
<gene>
    <name evidence="1" type="ORF">I553_4786</name>
</gene>
<proteinExistence type="predicted"/>
<sequence>MRPARPGSGWPERWGCRHLLRGGRAFEAGSPGWGSGEN</sequence>
<reference evidence="1" key="1">
    <citation type="submission" date="2014-01" db="EMBL/GenBank/DDBJ databases">
        <authorList>
            <person name="Brown-Elliot B."/>
            <person name="Wallace R."/>
            <person name="Lenaerts A."/>
            <person name="Ordway D."/>
            <person name="DeGroote M.A."/>
            <person name="Parker T."/>
            <person name="Sizemore C."/>
            <person name="Tallon L.J."/>
            <person name="Sadzewicz L.K."/>
            <person name="Sengamalay N."/>
            <person name="Fraser C.M."/>
            <person name="Hine E."/>
            <person name="Shefchek K.A."/>
            <person name="Das S.P."/>
            <person name="Tettelin H."/>
        </authorList>
    </citation>
    <scope>NUCLEOTIDE SEQUENCE [LARGE SCALE GENOMIC DNA]</scope>
    <source>
        <strain evidence="1">4042</strain>
    </source>
</reference>
<name>X8AG34_MYCXE</name>
<dbReference type="EMBL" id="JAOB01000060">
    <property type="protein sequence ID" value="EUA30529.1"/>
    <property type="molecule type" value="Genomic_DNA"/>
</dbReference>
<protein>
    <submittedName>
        <fullName evidence="1">Uncharacterized protein</fullName>
    </submittedName>
</protein>